<keyword evidence="2" id="KW-0812">Transmembrane</keyword>
<reference evidence="6 7" key="1">
    <citation type="journal article" date="2015" name="Microbiome">
        <title>Genomic resolution of linkages in carbon, nitrogen, and sulfur cycling among widespread estuary sediment bacteria.</title>
        <authorList>
            <person name="Baker B.J."/>
            <person name="Lazar C.S."/>
            <person name="Teske A.P."/>
            <person name="Dick G.J."/>
        </authorList>
    </citation>
    <scope>NUCLEOTIDE SEQUENCE [LARGE SCALE GENOMIC DNA]</scope>
    <source>
        <strain evidence="6">SM23_42</strain>
    </source>
</reference>
<dbReference type="GO" id="GO:0097347">
    <property type="term" value="C:TAM protein secretion complex"/>
    <property type="evidence" value="ECO:0007669"/>
    <property type="project" value="TreeGrafter"/>
</dbReference>
<feature type="domain" description="Translocation and assembly module TamB C-terminal" evidence="5">
    <location>
        <begin position="836"/>
        <end position="1073"/>
    </location>
</feature>
<dbReference type="Proteomes" id="UP000051373">
    <property type="component" value="Unassembled WGS sequence"/>
</dbReference>
<dbReference type="AlphaFoldDB" id="A0A0S8FVS7"/>
<keyword evidence="3" id="KW-1133">Transmembrane helix</keyword>
<sequence length="1076" mass="121359">MKKYLGPIIFLLIIIATALFLTSVNSGVLTLDILERVSGVTIDYQDIKGNVLSGFRIGRYCVRLSETDSVYGTRADIRYRFNPFMLRLPNLFEINLIEPTITVEEKKNGTGGGFWGLPNLRLGLRVNLKNGQVIYKNRNLYKIEGISGIVFIDFAGSRTRVATMNLSLRSEKHSVYIRTLNLHAEVDDEGIRLNSFKLTGTGLVLQGSGGYSFEPRSAAFDFEKAHLDLGKFGMHQGKIDFTGRITYARDNIMPQIRGSVTDFRPFDKFGFETNAAADTIWVNIFDGEILGGGLFAQLRVTQLRDIEFAMNFRNLNVGELIGVELPVMVNGYLAYTDKKFRGFVNSPRELGFGLDSLFFFGSFVESDLYVDSLFVSEGKRTLRANGMITPEIDFYIAFTDFDLNRFESYFPIGGRLNGSFHLAGEPRDLYGVRFTSDIMASDFSLLDLSVDELVISSVSFQKDMQERNLSIALGGLHYKGLELERTIFSVTDTMFTFVASDSADSVQIDGILRDELRGTISSLIVNYNRVLTRNVKPIGFDIMNRMIGDVSLSLANGNLEFSRVPLGLALSNIDLHEIGRLLGLREELHGNLNVRVENDSIAINVRGVDFLGLKNGELVFSGRYVNESIFVDSIHIHDDNGQECTASGVLSFEQSELTARFQNVGVWVLAFLENILGNPTGLMTGEVTFRGDIEQFELGGGGKIHDGSFSVDIIASQFDSVNTDVIFEGNRILFASGKGLISPKNGRSLSSQWVDGGGVVKLEPRFGVDNLKFDFSFVDAPVQFPPFAYGVGSGNFSLNMRDRLMHYNGNITLSEGIVPLEFGMKISEDQQTGDDDWRMNIRVKGERDIWLRNREADMEFGGELFVVKETGPVYLTGVMETDRGNFYWANHVLSITQGKVTFIPDDEIDPDIDFWAELDTREGIRIILHLFGPISEPVFEFFTDPPGQYTEQDIVTYLNLNITWQELEQMKRGEYMSGLSRGLVSWLEGDVSRRIRQYTGLDYFRIETPFFEPDERTKLTVGKFISRNLFVTYTYDITTFSNEFNVEYVVDDNNKISVERDETGEYRLQYNYRIRF</sequence>
<protein>
    <recommendedName>
        <fullName evidence="5">Translocation and assembly module TamB C-terminal domain-containing protein</fullName>
    </recommendedName>
</protein>
<dbReference type="InterPro" id="IPR007452">
    <property type="entry name" value="TamB_C"/>
</dbReference>
<evidence type="ECO:0000256" key="4">
    <source>
        <dbReference type="ARBA" id="ARBA00023136"/>
    </source>
</evidence>
<evidence type="ECO:0000259" key="5">
    <source>
        <dbReference type="Pfam" id="PF04357"/>
    </source>
</evidence>
<name>A0A0S8FVS7_UNCW3</name>
<keyword evidence="4" id="KW-0472">Membrane</keyword>
<evidence type="ECO:0000256" key="3">
    <source>
        <dbReference type="ARBA" id="ARBA00022989"/>
    </source>
</evidence>
<gene>
    <name evidence="6" type="ORF">AMJ83_04075</name>
</gene>
<organism evidence="6 7">
    <name type="scientific">candidate division WOR_3 bacterium SM23_42</name>
    <dbReference type="NCBI Taxonomy" id="1703779"/>
    <lineage>
        <taxon>Bacteria</taxon>
        <taxon>Bacteria division WOR-3</taxon>
    </lineage>
</organism>
<dbReference type="PANTHER" id="PTHR36985">
    <property type="entry name" value="TRANSLOCATION AND ASSEMBLY MODULE SUBUNIT TAMB"/>
    <property type="match status" value="1"/>
</dbReference>
<dbReference type="GO" id="GO:0009306">
    <property type="term" value="P:protein secretion"/>
    <property type="evidence" value="ECO:0007669"/>
    <property type="project" value="InterPro"/>
</dbReference>
<dbReference type="PANTHER" id="PTHR36985:SF1">
    <property type="entry name" value="TRANSLOCATION AND ASSEMBLY MODULE SUBUNIT TAMB"/>
    <property type="match status" value="1"/>
</dbReference>
<comment type="caution">
    <text evidence="6">The sequence shown here is derived from an EMBL/GenBank/DDBJ whole genome shotgun (WGS) entry which is preliminary data.</text>
</comment>
<dbReference type="STRING" id="1703779.AMJ83_04075"/>
<dbReference type="EMBL" id="LJUJ01000005">
    <property type="protein sequence ID" value="KPK64178.1"/>
    <property type="molecule type" value="Genomic_DNA"/>
</dbReference>
<dbReference type="Pfam" id="PF04357">
    <property type="entry name" value="TamB"/>
    <property type="match status" value="1"/>
</dbReference>
<evidence type="ECO:0000256" key="1">
    <source>
        <dbReference type="ARBA" id="ARBA00004167"/>
    </source>
</evidence>
<dbReference type="GO" id="GO:0005886">
    <property type="term" value="C:plasma membrane"/>
    <property type="evidence" value="ECO:0007669"/>
    <property type="project" value="InterPro"/>
</dbReference>
<evidence type="ECO:0000313" key="7">
    <source>
        <dbReference type="Proteomes" id="UP000051373"/>
    </source>
</evidence>
<evidence type="ECO:0000313" key="6">
    <source>
        <dbReference type="EMBL" id="KPK64178.1"/>
    </source>
</evidence>
<evidence type="ECO:0000256" key="2">
    <source>
        <dbReference type="ARBA" id="ARBA00022692"/>
    </source>
</evidence>
<comment type="subcellular location">
    <subcellularLocation>
        <location evidence="1">Membrane</location>
        <topology evidence="1">Single-pass membrane protein</topology>
    </subcellularLocation>
</comment>
<accession>A0A0S8FVS7</accession>
<proteinExistence type="predicted"/>